<dbReference type="InterPro" id="IPR012296">
    <property type="entry name" value="Nuclease_put_TT1808"/>
</dbReference>
<dbReference type="InterPro" id="IPR008538">
    <property type="entry name" value="Uma2"/>
</dbReference>
<organism evidence="2">
    <name type="scientific">uncultured Leptolyngbya sp</name>
    <dbReference type="NCBI Taxonomy" id="332963"/>
    <lineage>
        <taxon>Bacteria</taxon>
        <taxon>Bacillati</taxon>
        <taxon>Cyanobacteriota</taxon>
        <taxon>Cyanophyceae</taxon>
        <taxon>Leptolyngbyales</taxon>
        <taxon>Leptolyngbyaceae</taxon>
        <taxon>Leptolyngbya group</taxon>
        <taxon>Leptolyngbya</taxon>
        <taxon>environmental samples</taxon>
    </lineage>
</organism>
<dbReference type="AlphaFoldDB" id="A0A6J4LPK7"/>
<sequence>MALTVKDLEKIQEQIPDHRLELVDGEIIVMSPSGYESDEVASEFSAQLRNWVRPRKLGRITGSSAGFNLPNADTRAPDVSFVQAERLRRSPRSFAELAPDLMVEVKSPTDSLTKLREKIDVFLEAGTKVGILINPEQRWVEVRRSLQTPVTLQDGDVLTVPDLLPGWELLISELWSPEFD</sequence>
<dbReference type="Pfam" id="PF05685">
    <property type="entry name" value="Uma2"/>
    <property type="match status" value="1"/>
</dbReference>
<protein>
    <recommendedName>
        <fullName evidence="1">Putative restriction endonuclease domain-containing protein</fullName>
    </recommendedName>
</protein>
<dbReference type="PANTHER" id="PTHR34107:SF7">
    <property type="entry name" value="SLR2092 PROTEIN"/>
    <property type="match status" value="1"/>
</dbReference>
<accession>A0A6J4LPK7</accession>
<dbReference type="Gene3D" id="3.90.1570.10">
    <property type="entry name" value="tt1808, chain A"/>
    <property type="match status" value="1"/>
</dbReference>
<dbReference type="PANTHER" id="PTHR34107">
    <property type="entry name" value="SLL0198 PROTEIN-RELATED"/>
    <property type="match status" value="1"/>
</dbReference>
<gene>
    <name evidence="2" type="ORF">AVDCRST_MAG94-2057</name>
</gene>
<reference evidence="2" key="1">
    <citation type="submission" date="2020-02" db="EMBL/GenBank/DDBJ databases">
        <authorList>
            <person name="Meier V. D."/>
        </authorList>
    </citation>
    <scope>NUCLEOTIDE SEQUENCE</scope>
    <source>
        <strain evidence="2">AVDCRST_MAG94</strain>
    </source>
</reference>
<feature type="domain" description="Putative restriction endonuclease" evidence="1">
    <location>
        <begin position="11"/>
        <end position="170"/>
    </location>
</feature>
<name>A0A6J4LPK7_9CYAN</name>
<dbReference type="EMBL" id="CADCTY010000717">
    <property type="protein sequence ID" value="CAA9334608.1"/>
    <property type="molecule type" value="Genomic_DNA"/>
</dbReference>
<dbReference type="CDD" id="cd06260">
    <property type="entry name" value="DUF820-like"/>
    <property type="match status" value="1"/>
</dbReference>
<evidence type="ECO:0000259" key="1">
    <source>
        <dbReference type="Pfam" id="PF05685"/>
    </source>
</evidence>
<dbReference type="InterPro" id="IPR011335">
    <property type="entry name" value="Restrct_endonuc-II-like"/>
</dbReference>
<proteinExistence type="predicted"/>
<dbReference type="SUPFAM" id="SSF52980">
    <property type="entry name" value="Restriction endonuclease-like"/>
    <property type="match status" value="1"/>
</dbReference>
<evidence type="ECO:0000313" key="2">
    <source>
        <dbReference type="EMBL" id="CAA9334608.1"/>
    </source>
</evidence>